<organism evidence="2 3">
    <name type="scientific">Stieleria neptunia</name>
    <dbReference type="NCBI Taxonomy" id="2527979"/>
    <lineage>
        <taxon>Bacteria</taxon>
        <taxon>Pseudomonadati</taxon>
        <taxon>Planctomycetota</taxon>
        <taxon>Planctomycetia</taxon>
        <taxon>Pirellulales</taxon>
        <taxon>Pirellulaceae</taxon>
        <taxon>Stieleria</taxon>
    </lineage>
</organism>
<dbReference type="Proteomes" id="UP000319004">
    <property type="component" value="Chromosome"/>
</dbReference>
<dbReference type="KEGG" id="snep:Enr13x_51730"/>
<feature type="domain" description="HD-CE" evidence="1">
    <location>
        <begin position="41"/>
        <end position="102"/>
    </location>
</feature>
<dbReference type="AlphaFoldDB" id="A0A518HX22"/>
<dbReference type="EMBL" id="CP037423">
    <property type="protein sequence ID" value="QDV45297.1"/>
    <property type="molecule type" value="Genomic_DNA"/>
</dbReference>
<name>A0A518HX22_9BACT</name>
<dbReference type="InterPro" id="IPR056471">
    <property type="entry name" value="HD-CE"/>
</dbReference>
<keyword evidence="3" id="KW-1185">Reference proteome</keyword>
<gene>
    <name evidence="2" type="ORF">Enr13x_51730</name>
</gene>
<sequence>MNRQGKYGNAPNFEHLVEESSRAFLIQLRDAVAPILDNNILPHFTDHSVLHSDGVTTLVDELVTPLQENRNRLTERELVILYCACYLHDIGLQYENAGETRPQSSERGR</sequence>
<dbReference type="Gene3D" id="1.10.3210.10">
    <property type="entry name" value="Hypothetical protein af1432"/>
    <property type="match status" value="1"/>
</dbReference>
<proteinExistence type="predicted"/>
<dbReference type="SUPFAM" id="SSF109604">
    <property type="entry name" value="HD-domain/PDEase-like"/>
    <property type="match status" value="1"/>
</dbReference>
<dbReference type="Pfam" id="PF24391">
    <property type="entry name" value="HD-CE"/>
    <property type="match status" value="1"/>
</dbReference>
<accession>A0A518HX22</accession>
<evidence type="ECO:0000313" key="2">
    <source>
        <dbReference type="EMBL" id="QDV45297.1"/>
    </source>
</evidence>
<evidence type="ECO:0000259" key="1">
    <source>
        <dbReference type="Pfam" id="PF24391"/>
    </source>
</evidence>
<protein>
    <recommendedName>
        <fullName evidence="1">HD-CE domain-containing protein</fullName>
    </recommendedName>
</protein>
<reference evidence="2 3" key="1">
    <citation type="submission" date="2019-03" db="EMBL/GenBank/DDBJ databases">
        <title>Deep-cultivation of Planctomycetes and their phenomic and genomic characterization uncovers novel biology.</title>
        <authorList>
            <person name="Wiegand S."/>
            <person name="Jogler M."/>
            <person name="Boedeker C."/>
            <person name="Pinto D."/>
            <person name="Vollmers J."/>
            <person name="Rivas-Marin E."/>
            <person name="Kohn T."/>
            <person name="Peeters S.H."/>
            <person name="Heuer A."/>
            <person name="Rast P."/>
            <person name="Oberbeckmann S."/>
            <person name="Bunk B."/>
            <person name="Jeske O."/>
            <person name="Meyerdierks A."/>
            <person name="Storesund J.E."/>
            <person name="Kallscheuer N."/>
            <person name="Luecker S."/>
            <person name="Lage O.M."/>
            <person name="Pohl T."/>
            <person name="Merkel B.J."/>
            <person name="Hornburger P."/>
            <person name="Mueller R.-W."/>
            <person name="Bruemmer F."/>
            <person name="Labrenz M."/>
            <person name="Spormann A.M."/>
            <person name="Op den Camp H."/>
            <person name="Overmann J."/>
            <person name="Amann R."/>
            <person name="Jetten M.S.M."/>
            <person name="Mascher T."/>
            <person name="Medema M.H."/>
            <person name="Devos D.P."/>
            <person name="Kaster A.-K."/>
            <person name="Ovreas L."/>
            <person name="Rohde M."/>
            <person name="Galperin M.Y."/>
            <person name="Jogler C."/>
        </authorList>
    </citation>
    <scope>NUCLEOTIDE SEQUENCE [LARGE SCALE GENOMIC DNA]</scope>
    <source>
        <strain evidence="2 3">Enr13</strain>
    </source>
</reference>
<evidence type="ECO:0000313" key="3">
    <source>
        <dbReference type="Proteomes" id="UP000319004"/>
    </source>
</evidence>
<dbReference type="RefSeq" id="WP_145389485.1">
    <property type="nucleotide sequence ID" value="NZ_CP037423.1"/>
</dbReference>